<keyword evidence="3" id="KW-1185">Reference proteome</keyword>
<dbReference type="Proteomes" id="UP000831290">
    <property type="component" value="Chromosome"/>
</dbReference>
<keyword evidence="1" id="KW-0732">Signal</keyword>
<accession>A0A9E7CXT7</accession>
<organism evidence="2 3">
    <name type="scientific">Abyssalbus ytuae</name>
    <dbReference type="NCBI Taxonomy" id="2926907"/>
    <lineage>
        <taxon>Bacteria</taxon>
        <taxon>Pseudomonadati</taxon>
        <taxon>Bacteroidota</taxon>
        <taxon>Flavobacteriia</taxon>
        <taxon>Flavobacteriales</taxon>
        <taxon>Flavobacteriaceae</taxon>
        <taxon>Abyssalbus</taxon>
    </lineage>
</organism>
<reference evidence="2" key="1">
    <citation type="submission" date="2022-03" db="EMBL/GenBank/DDBJ databases">
        <title>Description of Abyssus ytuae gen. nov., sp. nov., a novel member of the family Flavobacteriaceae isolated from the sediment of Mariana Trench.</title>
        <authorList>
            <person name="Zhang J."/>
            <person name="Xu X."/>
        </authorList>
    </citation>
    <scope>NUCLEOTIDE SEQUENCE</scope>
    <source>
        <strain evidence="2">MT3330</strain>
    </source>
</reference>
<feature type="chain" id="PRO_5039503500" evidence="1">
    <location>
        <begin position="20"/>
        <end position="292"/>
    </location>
</feature>
<evidence type="ECO:0000256" key="1">
    <source>
        <dbReference type="SAM" id="SignalP"/>
    </source>
</evidence>
<dbReference type="AlphaFoldDB" id="A0A9E7CXT7"/>
<dbReference type="EMBL" id="CP094358">
    <property type="protein sequence ID" value="UOB15925.1"/>
    <property type="molecule type" value="Genomic_DNA"/>
</dbReference>
<dbReference type="Pfam" id="PF11276">
    <property type="entry name" value="DUF3078"/>
    <property type="match status" value="1"/>
</dbReference>
<evidence type="ECO:0000313" key="2">
    <source>
        <dbReference type="EMBL" id="UOB15925.1"/>
    </source>
</evidence>
<feature type="signal peptide" evidence="1">
    <location>
        <begin position="1"/>
        <end position="19"/>
    </location>
</feature>
<evidence type="ECO:0000313" key="3">
    <source>
        <dbReference type="Proteomes" id="UP000831290"/>
    </source>
</evidence>
<proteinExistence type="predicted"/>
<protein>
    <submittedName>
        <fullName evidence="2">DUF3078 domain-containing protein</fullName>
    </submittedName>
</protein>
<gene>
    <name evidence="2" type="ORF">MQE35_09250</name>
</gene>
<sequence>MKKILFVLSLLAGIYVTYAQEESTDEPKEGWTTAGNISLLFNQSAFNAEWLGGGTSNIAGNLAVSYDFNYLKDDWTWDNKILVDYGLTKVKDDDFTKKTNDRLEFNSLLGKKASGNWYYSAFMNFKTQIAKGYAYGEDEFGNEIRTEITHFFSPAYLQFGPGMLWKKSDNLKVNIAPATARLIFVDKDFTLPDDAYFGVEEGKSSRFEFGASLSAYAKFDVMTNVSMENILNLYSNYLEDPQNVDIDYTMNLVMKINKYLSTNLTFQAIYDDNAIAAFQIREMFGLGINYGF</sequence>
<dbReference type="KEGG" id="fbm:MQE35_09250"/>
<dbReference type="RefSeq" id="WP_255841060.1">
    <property type="nucleotide sequence ID" value="NZ_CP094358.1"/>
</dbReference>
<dbReference type="InterPro" id="IPR021428">
    <property type="entry name" value="DUF3078"/>
</dbReference>
<name>A0A9E7CXT7_9FLAO</name>